<feature type="transmembrane region" description="Helical" evidence="1">
    <location>
        <begin position="487"/>
        <end position="507"/>
    </location>
</feature>
<feature type="transmembrane region" description="Helical" evidence="1">
    <location>
        <begin position="23"/>
        <end position="42"/>
    </location>
</feature>
<name>A0A3M0BWH3_9PROT</name>
<keyword evidence="1" id="KW-1133">Transmembrane helix</keyword>
<proteinExistence type="predicted"/>
<protein>
    <submittedName>
        <fullName evidence="3">Beta-lactamase</fullName>
    </submittedName>
</protein>
<comment type="caution">
    <text evidence="3">The sequence shown here is derived from an EMBL/GenBank/DDBJ whole genome shotgun (WGS) entry which is preliminary data.</text>
</comment>
<evidence type="ECO:0000256" key="1">
    <source>
        <dbReference type="SAM" id="Phobius"/>
    </source>
</evidence>
<evidence type="ECO:0000313" key="4">
    <source>
        <dbReference type="Proteomes" id="UP000271227"/>
    </source>
</evidence>
<dbReference type="RefSeq" id="WP_121940274.1">
    <property type="nucleotide sequence ID" value="NZ_REFR01000016.1"/>
</dbReference>
<dbReference type="EMBL" id="REFR01000016">
    <property type="protein sequence ID" value="RMB01452.1"/>
    <property type="molecule type" value="Genomic_DNA"/>
</dbReference>
<keyword evidence="4" id="KW-1185">Reference proteome</keyword>
<feature type="domain" description="Beta-lactamase-related" evidence="2">
    <location>
        <begin position="90"/>
        <end position="346"/>
    </location>
</feature>
<dbReference type="OrthoDB" id="9807890at2"/>
<evidence type="ECO:0000259" key="2">
    <source>
        <dbReference type="Pfam" id="PF00144"/>
    </source>
</evidence>
<dbReference type="Proteomes" id="UP000271227">
    <property type="component" value="Unassembled WGS sequence"/>
</dbReference>
<feature type="transmembrane region" description="Helical" evidence="1">
    <location>
        <begin position="588"/>
        <end position="614"/>
    </location>
</feature>
<sequence length="620" mass="68676">MQALIGFARRIPVYPVRWAGKGLFLPVAVLMGFAIILGPYGVGAQPIVLRPGDVLPALQNPMENDDGQENKDKAVLFYINGPAVHGLSAHDANRFFHMGRLARLSLSLVALRLADRGMLNLNTALHHIMPELVEDPAFTIVPKVAHLLSETGGYAVPPWYSKDWGAADRLQPTQRLRPYVMRLRRAGQMPHDDPVGWALLAMALEQVSSRPLRDLITAELLQPLGYDGEAISWPGNQSENTLSTLPSAFQPVLSLEAKGAVLADIARLVVRNRLPGGARYLTHESHGLLANRVLWHMHPMASVRTAGLIADKRHGRTRLSLPGPVCGTDSSLIAYPAAELVFVRLSMTGWHQATDCRISRLWHRTTEAIAEHYIPPQNPSRQMDAARKLVPPQNLSGFYVRDDAPTAWLKLRLNRIREATVFVADHGASGLEIRRNGSVRRFDPATPYHFTGKDGGTLTFSQARGRGYFVMDGHLYRHVGVLGDERLVLAPFPWVLLILLTSVFYWRHPKKPWRRMGRFGATGTAMFGAGLLMELHFWPYALLLQDEPLAVLGWRLLLNGGLMLILTLPMFALSFARKGEMPAGIGIFLGPLHLTLLTAAALVLFLLTVTWGLAGTFWPL</sequence>
<dbReference type="Gene3D" id="3.40.710.10">
    <property type="entry name" value="DD-peptidase/beta-lactamase superfamily"/>
    <property type="match status" value="1"/>
</dbReference>
<accession>A0A3M0BWH3</accession>
<keyword evidence="1" id="KW-0812">Transmembrane</keyword>
<dbReference type="InterPro" id="IPR012338">
    <property type="entry name" value="Beta-lactam/transpept-like"/>
</dbReference>
<feature type="transmembrane region" description="Helical" evidence="1">
    <location>
        <begin position="552"/>
        <end position="576"/>
    </location>
</feature>
<dbReference type="InParanoid" id="A0A3M0BWH3"/>
<keyword evidence="1" id="KW-0472">Membrane</keyword>
<reference evidence="3 4" key="1">
    <citation type="submission" date="2018-10" db="EMBL/GenBank/DDBJ databases">
        <title>Genomic Encyclopedia of Archaeal and Bacterial Type Strains, Phase II (KMG-II): from individual species to whole genera.</title>
        <authorList>
            <person name="Goeker M."/>
        </authorList>
    </citation>
    <scope>NUCLEOTIDE SEQUENCE [LARGE SCALE GENOMIC DNA]</scope>
    <source>
        <strain evidence="3 4">DSM 25217</strain>
    </source>
</reference>
<dbReference type="InterPro" id="IPR001466">
    <property type="entry name" value="Beta-lactam-related"/>
</dbReference>
<dbReference type="SUPFAM" id="SSF56601">
    <property type="entry name" value="beta-lactamase/transpeptidase-like"/>
    <property type="match status" value="1"/>
</dbReference>
<evidence type="ECO:0000313" key="3">
    <source>
        <dbReference type="EMBL" id="RMB01452.1"/>
    </source>
</evidence>
<dbReference type="AlphaFoldDB" id="A0A3M0BWH3"/>
<gene>
    <name evidence="3" type="ORF">BXY39_3636</name>
</gene>
<organism evidence="3 4">
    <name type="scientific">Eilatimonas milleporae</name>
    <dbReference type="NCBI Taxonomy" id="911205"/>
    <lineage>
        <taxon>Bacteria</taxon>
        <taxon>Pseudomonadati</taxon>
        <taxon>Pseudomonadota</taxon>
        <taxon>Alphaproteobacteria</taxon>
        <taxon>Kordiimonadales</taxon>
        <taxon>Kordiimonadaceae</taxon>
        <taxon>Eilatimonas</taxon>
    </lineage>
</organism>
<dbReference type="Pfam" id="PF00144">
    <property type="entry name" value="Beta-lactamase"/>
    <property type="match status" value="1"/>
</dbReference>
<feature type="transmembrane region" description="Helical" evidence="1">
    <location>
        <begin position="519"/>
        <end position="540"/>
    </location>
</feature>